<dbReference type="AlphaFoldDB" id="A0A558CL56"/>
<sequence length="326" mass="36850">MIRNSAFKPAWWLSNPHAQTVWPFLFRRRPEPNTRTESVELPDGDFLDIAWLDNNAGPFILIMHGLEGSLQSHYAANLLQQLDAVGYSAVFMHFRGCGGRPNRKDRSYHSGDTKDFSFMLDYIEQQSGRRVDAAIGYSLGGNVLLKWLGETGAKSKLKIAIAISVPFLLGDTATRLEKGVSKLYQAHLLSSLKRSYKVRFKDRPSPLNIDIEKLKSFREYDDQVTAPLNGFRGVDHYYNESSSRQYLKNIQSPTLILHAKDDPFMWPTTIPTQEELSECVTLELTKGGGHVGFVSGAIPGVAHYWLEKRIIEELQLHMPINQDVLG</sequence>
<proteinExistence type="inferred from homology"/>
<feature type="active site" description="Charge relay system" evidence="2">
    <location>
        <position position="290"/>
    </location>
</feature>
<accession>A0A558CL56</accession>
<reference evidence="4 5" key="1">
    <citation type="submission" date="2019-07" db="EMBL/GenBank/DDBJ databases">
        <title>The pathways for chlorine oxyanion respiration interact through the shared metabolite chlorate.</title>
        <authorList>
            <person name="Barnum T.P."/>
            <person name="Cheng Y."/>
            <person name="Hill K.A."/>
            <person name="Lucas L.N."/>
            <person name="Carlson H.K."/>
            <person name="Coates J.D."/>
        </authorList>
    </citation>
    <scope>NUCLEOTIDE SEQUENCE [LARGE SCALE GENOMIC DNA]</scope>
    <source>
        <strain evidence="4">BK-3</strain>
    </source>
</reference>
<dbReference type="SUPFAM" id="SSF53474">
    <property type="entry name" value="alpha/beta-Hydrolases"/>
    <property type="match status" value="1"/>
</dbReference>
<evidence type="ECO:0000259" key="3">
    <source>
        <dbReference type="Pfam" id="PF00561"/>
    </source>
</evidence>
<dbReference type="GO" id="GO:0034338">
    <property type="term" value="F:short-chain carboxylesterase activity"/>
    <property type="evidence" value="ECO:0007669"/>
    <property type="project" value="TreeGrafter"/>
</dbReference>
<dbReference type="PIRSF" id="PIRSF005211">
    <property type="entry name" value="Ab_hydro_YheT"/>
    <property type="match status" value="1"/>
</dbReference>
<feature type="domain" description="AB hydrolase-1" evidence="3">
    <location>
        <begin position="59"/>
        <end position="296"/>
    </location>
</feature>
<evidence type="ECO:0000256" key="1">
    <source>
        <dbReference type="ARBA" id="ARBA00010884"/>
    </source>
</evidence>
<dbReference type="EMBL" id="VMRY01000119">
    <property type="protein sequence ID" value="TVT49475.1"/>
    <property type="molecule type" value="Genomic_DNA"/>
</dbReference>
<dbReference type="Pfam" id="PF00561">
    <property type="entry name" value="Abhydrolase_1"/>
    <property type="match status" value="1"/>
</dbReference>
<organism evidence="4 5">
    <name type="scientific">Sedimenticola thiotaurini</name>
    <dbReference type="NCBI Taxonomy" id="1543721"/>
    <lineage>
        <taxon>Bacteria</taxon>
        <taxon>Pseudomonadati</taxon>
        <taxon>Pseudomonadota</taxon>
        <taxon>Gammaproteobacteria</taxon>
        <taxon>Chromatiales</taxon>
        <taxon>Sedimenticolaceae</taxon>
        <taxon>Sedimenticola</taxon>
    </lineage>
</organism>
<evidence type="ECO:0000256" key="2">
    <source>
        <dbReference type="PIRSR" id="PIRSR005211-1"/>
    </source>
</evidence>
<dbReference type="InterPro" id="IPR000073">
    <property type="entry name" value="AB_hydrolase_1"/>
</dbReference>
<dbReference type="NCBIfam" id="NF008218">
    <property type="entry name" value="PRK10985.1"/>
    <property type="match status" value="1"/>
</dbReference>
<evidence type="ECO:0000313" key="5">
    <source>
        <dbReference type="Proteomes" id="UP000317355"/>
    </source>
</evidence>
<dbReference type="PANTHER" id="PTHR10794:SF94">
    <property type="entry name" value="ESTERASE YHET-RELATED"/>
    <property type="match status" value="1"/>
</dbReference>
<dbReference type="Gene3D" id="3.40.50.1820">
    <property type="entry name" value="alpha/beta hydrolase"/>
    <property type="match status" value="1"/>
</dbReference>
<feature type="active site" description="Charge relay system" evidence="2">
    <location>
        <position position="262"/>
    </location>
</feature>
<dbReference type="InterPro" id="IPR012020">
    <property type="entry name" value="ABHD4"/>
</dbReference>
<gene>
    <name evidence="4" type="ORF">FHK82_17075</name>
</gene>
<keyword evidence="4" id="KW-0378">Hydrolase</keyword>
<evidence type="ECO:0000313" key="4">
    <source>
        <dbReference type="EMBL" id="TVT49475.1"/>
    </source>
</evidence>
<comment type="similarity">
    <text evidence="1">Belongs to the AB hydrolase superfamily. AB hydrolase 4 family.</text>
</comment>
<dbReference type="InterPro" id="IPR050960">
    <property type="entry name" value="AB_hydrolase_4_sf"/>
</dbReference>
<dbReference type="Proteomes" id="UP000317355">
    <property type="component" value="Unassembled WGS sequence"/>
</dbReference>
<dbReference type="GO" id="GO:0047372">
    <property type="term" value="F:monoacylglycerol lipase activity"/>
    <property type="evidence" value="ECO:0007669"/>
    <property type="project" value="TreeGrafter"/>
</dbReference>
<dbReference type="InterPro" id="IPR029058">
    <property type="entry name" value="AB_hydrolase_fold"/>
</dbReference>
<name>A0A558CL56_9GAMM</name>
<feature type="active site" description="Charge relay system" evidence="2">
    <location>
        <position position="138"/>
    </location>
</feature>
<dbReference type="PANTHER" id="PTHR10794">
    <property type="entry name" value="ABHYDROLASE DOMAIN-CONTAINING PROTEIN"/>
    <property type="match status" value="1"/>
</dbReference>
<comment type="caution">
    <text evidence="4">The sequence shown here is derived from an EMBL/GenBank/DDBJ whole genome shotgun (WGS) entry which is preliminary data.</text>
</comment>
<protein>
    <submittedName>
        <fullName evidence="4">Hydrolase</fullName>
    </submittedName>
</protein>